<feature type="region of interest" description="Disordered" evidence="1">
    <location>
        <begin position="1"/>
        <end position="100"/>
    </location>
</feature>
<sequence>MEEGGPASSSSPPARGSVVAGRGPACRADGFGGGTGDGVAGPKLDPPFPPAEECADRESHRRCGRPEINRPPARRSFLRPRVLRSTADGVRPTSSMRPWH</sequence>
<proteinExistence type="predicted"/>
<evidence type="ECO:0000313" key="3">
    <source>
        <dbReference type="Proteomes" id="UP000821853"/>
    </source>
</evidence>
<feature type="compositionally biased region" description="Low complexity" evidence="1">
    <location>
        <begin position="1"/>
        <end position="20"/>
    </location>
</feature>
<gene>
    <name evidence="2" type="ORF">HPB48_005293</name>
</gene>
<dbReference type="VEuPathDB" id="VectorBase:HLOH_051363"/>
<feature type="compositionally biased region" description="Basic residues" evidence="1">
    <location>
        <begin position="72"/>
        <end position="82"/>
    </location>
</feature>
<comment type="caution">
    <text evidence="2">The sequence shown here is derived from an EMBL/GenBank/DDBJ whole genome shotgun (WGS) entry which is preliminary data.</text>
</comment>
<feature type="compositionally biased region" description="Basic and acidic residues" evidence="1">
    <location>
        <begin position="54"/>
        <end position="68"/>
    </location>
</feature>
<accession>A0A9J6GHM2</accession>
<dbReference type="EMBL" id="JABSTR010000006">
    <property type="protein sequence ID" value="KAH9374024.1"/>
    <property type="molecule type" value="Genomic_DNA"/>
</dbReference>
<keyword evidence="3" id="KW-1185">Reference proteome</keyword>
<dbReference type="AlphaFoldDB" id="A0A9J6GHM2"/>
<name>A0A9J6GHM2_HAELO</name>
<evidence type="ECO:0000256" key="1">
    <source>
        <dbReference type="SAM" id="MobiDB-lite"/>
    </source>
</evidence>
<evidence type="ECO:0000313" key="2">
    <source>
        <dbReference type="EMBL" id="KAH9374024.1"/>
    </source>
</evidence>
<organism evidence="2 3">
    <name type="scientific">Haemaphysalis longicornis</name>
    <name type="common">Bush tick</name>
    <dbReference type="NCBI Taxonomy" id="44386"/>
    <lineage>
        <taxon>Eukaryota</taxon>
        <taxon>Metazoa</taxon>
        <taxon>Ecdysozoa</taxon>
        <taxon>Arthropoda</taxon>
        <taxon>Chelicerata</taxon>
        <taxon>Arachnida</taxon>
        <taxon>Acari</taxon>
        <taxon>Parasitiformes</taxon>
        <taxon>Ixodida</taxon>
        <taxon>Ixodoidea</taxon>
        <taxon>Ixodidae</taxon>
        <taxon>Haemaphysalinae</taxon>
        <taxon>Haemaphysalis</taxon>
    </lineage>
</organism>
<dbReference type="Proteomes" id="UP000821853">
    <property type="component" value="Chromosome 4"/>
</dbReference>
<feature type="compositionally biased region" description="Gly residues" evidence="1">
    <location>
        <begin position="30"/>
        <end position="39"/>
    </location>
</feature>
<protein>
    <submittedName>
        <fullName evidence="2">Uncharacterized protein</fullName>
    </submittedName>
</protein>
<reference evidence="2 3" key="1">
    <citation type="journal article" date="2020" name="Cell">
        <title>Large-Scale Comparative Analyses of Tick Genomes Elucidate Their Genetic Diversity and Vector Capacities.</title>
        <authorList>
            <consortium name="Tick Genome and Microbiome Consortium (TIGMIC)"/>
            <person name="Jia N."/>
            <person name="Wang J."/>
            <person name="Shi W."/>
            <person name="Du L."/>
            <person name="Sun Y."/>
            <person name="Zhan W."/>
            <person name="Jiang J.F."/>
            <person name="Wang Q."/>
            <person name="Zhang B."/>
            <person name="Ji P."/>
            <person name="Bell-Sakyi L."/>
            <person name="Cui X.M."/>
            <person name="Yuan T.T."/>
            <person name="Jiang B.G."/>
            <person name="Yang W.F."/>
            <person name="Lam T.T."/>
            <person name="Chang Q.C."/>
            <person name="Ding S.J."/>
            <person name="Wang X.J."/>
            <person name="Zhu J.G."/>
            <person name="Ruan X.D."/>
            <person name="Zhao L."/>
            <person name="Wei J.T."/>
            <person name="Ye R.Z."/>
            <person name="Que T.C."/>
            <person name="Du C.H."/>
            <person name="Zhou Y.H."/>
            <person name="Cheng J.X."/>
            <person name="Dai P.F."/>
            <person name="Guo W.B."/>
            <person name="Han X.H."/>
            <person name="Huang E.J."/>
            <person name="Li L.F."/>
            <person name="Wei W."/>
            <person name="Gao Y.C."/>
            <person name="Liu J.Z."/>
            <person name="Shao H.Z."/>
            <person name="Wang X."/>
            <person name="Wang C.C."/>
            <person name="Yang T.C."/>
            <person name="Huo Q.B."/>
            <person name="Li W."/>
            <person name="Chen H.Y."/>
            <person name="Chen S.E."/>
            <person name="Zhou L.G."/>
            <person name="Ni X.B."/>
            <person name="Tian J.H."/>
            <person name="Sheng Y."/>
            <person name="Liu T."/>
            <person name="Pan Y.S."/>
            <person name="Xia L.Y."/>
            <person name="Li J."/>
            <person name="Zhao F."/>
            <person name="Cao W.C."/>
        </authorList>
    </citation>
    <scope>NUCLEOTIDE SEQUENCE [LARGE SCALE GENOMIC DNA]</scope>
    <source>
        <strain evidence="2">HaeL-2018</strain>
    </source>
</reference>